<dbReference type="InterPro" id="IPR008964">
    <property type="entry name" value="Invasin/intimin_cell_adhesion"/>
</dbReference>
<dbReference type="eggNOG" id="COG4932">
    <property type="taxonomic scope" value="Bacteria"/>
</dbReference>
<feature type="domain" description="Ig-like" evidence="1">
    <location>
        <begin position="397"/>
        <end position="485"/>
    </location>
</feature>
<dbReference type="Gene3D" id="2.60.40.1080">
    <property type="match status" value="1"/>
</dbReference>
<dbReference type="SUPFAM" id="SSF49373">
    <property type="entry name" value="Invasin/intimin cell-adhesion fragments"/>
    <property type="match status" value="1"/>
</dbReference>
<gene>
    <name evidence="2" type="ORF">Q766_07615</name>
</gene>
<dbReference type="Pfam" id="PF13585">
    <property type="entry name" value="CHU_C"/>
    <property type="match status" value="1"/>
</dbReference>
<keyword evidence="3" id="KW-1185">Reference proteome</keyword>
<dbReference type="SUPFAM" id="SSF81296">
    <property type="entry name" value="E set domains"/>
    <property type="match status" value="1"/>
</dbReference>
<dbReference type="STRING" id="1121898.GCA_000422725_00135"/>
<dbReference type="SUPFAM" id="SSF48726">
    <property type="entry name" value="Immunoglobulin"/>
    <property type="match status" value="1"/>
</dbReference>
<dbReference type="EMBL" id="JRLY01000004">
    <property type="protein sequence ID" value="KGO93795.1"/>
    <property type="molecule type" value="Genomic_DNA"/>
</dbReference>
<dbReference type="NCBIfam" id="TIGR04131">
    <property type="entry name" value="Bac_Flav_CTERM"/>
    <property type="match status" value="1"/>
</dbReference>
<dbReference type="Gene3D" id="2.60.40.10">
    <property type="entry name" value="Immunoglobulins"/>
    <property type="match status" value="2"/>
</dbReference>
<dbReference type="InterPro" id="IPR013783">
    <property type="entry name" value="Ig-like_fold"/>
</dbReference>
<dbReference type="InterPro" id="IPR007110">
    <property type="entry name" value="Ig-like_dom"/>
</dbReference>
<name>A0A0A2N003_9FLAO</name>
<evidence type="ECO:0000313" key="2">
    <source>
        <dbReference type="EMBL" id="KGO93795.1"/>
    </source>
</evidence>
<protein>
    <recommendedName>
        <fullName evidence="1">Ig-like domain-containing protein</fullName>
    </recommendedName>
</protein>
<dbReference type="Pfam" id="PF02368">
    <property type="entry name" value="Big_2"/>
    <property type="match status" value="1"/>
</dbReference>
<evidence type="ECO:0000313" key="3">
    <source>
        <dbReference type="Proteomes" id="UP000030111"/>
    </source>
</evidence>
<dbReference type="InterPro" id="IPR014756">
    <property type="entry name" value="Ig_E-set"/>
</dbReference>
<sequence length="1351" mass="143988">MTSAYNGTPLILDTNILSYPLQNSMSWWTSNNGASGQAAQINTSQGGTVIALFPEVAPGYEMQITDFSFWIKRTGNAPVNWEISIDGVPFGSGTISSIGTVVPITPITPSLSGLTGTFGIIITTTGATGVGTLLLDNLAFYGSVTPLCSTAVITSVSPPEAPENTVITVYGTGFTEATAITFEEVPADFTIISDTEIYATVPLGTFGGSDIYVIANDGCQTVAEDIFDPLVSHCGNDEIYISEIYSGYQNGNSAIELYNPTDENVFFDGSYVLERYNNIGDTTPANSFVMDSYIAPHQTRLIKTGINYACNITPQGFFSFFNMGPDDNDQFKIKKNGVVIDNIQVPFGQGVTPVYQGYSLIRKPDAIAPSSNFNSADWNAYSDETCTNLGIHSEIVPVVPSITQPQPITVCEGTPAVFTAQADGNASYTYQWKILSSTNSWTDVTNDGNYTGATTGTLTVLNPDQSFNNNQYYCAITSAVCNVVTNAVMLNIYGADVITANIVQPGCTALTGSITITSPLNPAYTYSVNGQPFQASPAFENLAPGPYTITLNNNTGCSPATQNFTIVEATVPPQPFGTPVQPQCSNETGSMVVNAPLGINYTYSINNSPYQSQASFTNLPAGEYIITVKNAEGCTDASQSYTISSPAAVPIPVAQITQPTCSTPASLTITYPIETGYTYSINNMPFQASPLFNNLTPNTYNVVIKNAQGCISAQVPYTITAPIAPAVPTIQITQPDCDTLMGSINVTSPVGPEYNYSINGSALQTATTFNNLSPGNYTITVTDAQGCTATSSMYALLIPAAPQTAVTQIIQPLCGSNQGSIIITAPLGPEYTYSIDGQPYQATTTFNSLSPGDYTVTVKNSNNCTSQSALLTINMIASVPLPIASVQQPTCIDPAGSITATYPVGPEYTYSLNGSTYQASPIFNNLLQGTYSITVKNLNSCTATTQDLIILDVAPPQQPNVQIIQPDCNTTLGSIVVNSPLGTGYTYSLDNIVFQSSPAFTDLSAANYTVTVRTIDGCTSTGNSIIINNAPVQAIPPSTITGPNGLCTGGTLQLENTTTGGQWSSNNTAIAQVDANGVVTGYSPGNVIITYTTGTVCTANAQKAITVYSLPSPHLNTLYYLCFNESDNTYYPIELTSGLTTNAYSFEWFKNNSLINIANGFLTTNQPGEYKLIATHLLSGCSTTLTTVVKTSPAPNASVTIGTDFNDRQTITVHTGPGQFEYSLDGSVYQDEPVFNNVTEGKHIVKVRDTNGCGAIELEVFVINYPRYFTPNGDNVADTWNLKGLSNQHNIIVYIFDRYSKLITTIKPYGAGWDGTFNGKPCPSSDYWFTVVYKSSDGSSKQFKSHFSLLR</sequence>
<dbReference type="PROSITE" id="PS50835">
    <property type="entry name" value="IG_LIKE"/>
    <property type="match status" value="1"/>
</dbReference>
<organism evidence="2 3">
    <name type="scientific">Flavobacterium subsaxonicum WB 4.1-42 = DSM 21790</name>
    <dbReference type="NCBI Taxonomy" id="1121898"/>
    <lineage>
        <taxon>Bacteria</taxon>
        <taxon>Pseudomonadati</taxon>
        <taxon>Bacteroidota</taxon>
        <taxon>Flavobacteriia</taxon>
        <taxon>Flavobacteriales</taxon>
        <taxon>Flavobacteriaceae</taxon>
        <taxon>Flavobacterium</taxon>
    </lineage>
</organism>
<accession>A0A0A2N003</accession>
<evidence type="ECO:0000259" key="1">
    <source>
        <dbReference type="PROSITE" id="PS50835"/>
    </source>
</evidence>
<dbReference type="InterPro" id="IPR036179">
    <property type="entry name" value="Ig-like_dom_sf"/>
</dbReference>
<proteinExistence type="predicted"/>
<dbReference type="Proteomes" id="UP000030111">
    <property type="component" value="Unassembled WGS sequence"/>
</dbReference>
<comment type="caution">
    <text evidence="2">The sequence shown here is derived from an EMBL/GenBank/DDBJ whole genome shotgun (WGS) entry which is preliminary data.</text>
</comment>
<dbReference type="InterPro" id="IPR003343">
    <property type="entry name" value="Big_2"/>
</dbReference>
<reference evidence="2 3" key="1">
    <citation type="submission" date="2013-09" db="EMBL/GenBank/DDBJ databases">
        <authorList>
            <person name="Zeng Z."/>
            <person name="Chen C."/>
        </authorList>
    </citation>
    <scope>NUCLEOTIDE SEQUENCE [LARGE SCALE GENOMIC DNA]</scope>
    <source>
        <strain evidence="2 3">WB 4.1-42</strain>
    </source>
</reference>
<dbReference type="InterPro" id="IPR026341">
    <property type="entry name" value="T9SS_type_B"/>
</dbReference>